<sequence length="111" mass="13245">MRRKIRRNRVWCEHTIRHEFLVMPQHVIPEVGRISTIFHFYSACLANRFAFVKLTFVHNVSESEILPDSGFALRISGVFNARAWLTLPKWPDAFFFFFFFFWCLMAVGKKL</sequence>
<keyword evidence="1" id="KW-1133">Transmembrane helix</keyword>
<proteinExistence type="predicted"/>
<accession>A0ABV0R2C3</accession>
<feature type="transmembrane region" description="Helical" evidence="1">
    <location>
        <begin position="90"/>
        <end position="108"/>
    </location>
</feature>
<protein>
    <submittedName>
        <fullName evidence="2">Uncharacterized protein</fullName>
    </submittedName>
</protein>
<name>A0ABV0R2C3_9TELE</name>
<comment type="caution">
    <text evidence="2">The sequence shown here is derived from an EMBL/GenBank/DDBJ whole genome shotgun (WGS) entry which is preliminary data.</text>
</comment>
<organism evidence="2 3">
    <name type="scientific">Xenoophorus captivus</name>
    <dbReference type="NCBI Taxonomy" id="1517983"/>
    <lineage>
        <taxon>Eukaryota</taxon>
        <taxon>Metazoa</taxon>
        <taxon>Chordata</taxon>
        <taxon>Craniata</taxon>
        <taxon>Vertebrata</taxon>
        <taxon>Euteleostomi</taxon>
        <taxon>Actinopterygii</taxon>
        <taxon>Neopterygii</taxon>
        <taxon>Teleostei</taxon>
        <taxon>Neoteleostei</taxon>
        <taxon>Acanthomorphata</taxon>
        <taxon>Ovalentaria</taxon>
        <taxon>Atherinomorphae</taxon>
        <taxon>Cyprinodontiformes</taxon>
        <taxon>Goodeidae</taxon>
        <taxon>Xenoophorus</taxon>
    </lineage>
</organism>
<reference evidence="2 3" key="1">
    <citation type="submission" date="2021-06" db="EMBL/GenBank/DDBJ databases">
        <authorList>
            <person name="Palmer J.M."/>
        </authorList>
    </citation>
    <scope>NUCLEOTIDE SEQUENCE [LARGE SCALE GENOMIC DNA]</scope>
    <source>
        <strain evidence="2 3">XC_2019</strain>
        <tissue evidence="2">Muscle</tissue>
    </source>
</reference>
<dbReference type="EMBL" id="JAHRIN010029056">
    <property type="protein sequence ID" value="MEQ2201801.1"/>
    <property type="molecule type" value="Genomic_DNA"/>
</dbReference>
<gene>
    <name evidence="2" type="ORF">XENOCAPTIV_018326</name>
</gene>
<keyword evidence="1" id="KW-0812">Transmembrane</keyword>
<dbReference type="Proteomes" id="UP001434883">
    <property type="component" value="Unassembled WGS sequence"/>
</dbReference>
<keyword evidence="1" id="KW-0472">Membrane</keyword>
<evidence type="ECO:0000313" key="2">
    <source>
        <dbReference type="EMBL" id="MEQ2201801.1"/>
    </source>
</evidence>
<evidence type="ECO:0000313" key="3">
    <source>
        <dbReference type="Proteomes" id="UP001434883"/>
    </source>
</evidence>
<evidence type="ECO:0000256" key="1">
    <source>
        <dbReference type="SAM" id="Phobius"/>
    </source>
</evidence>
<keyword evidence="3" id="KW-1185">Reference proteome</keyword>